<reference evidence="8 9" key="1">
    <citation type="submission" date="2016-10" db="EMBL/GenBank/DDBJ databases">
        <authorList>
            <person name="de Groot N.N."/>
        </authorList>
    </citation>
    <scope>NUCLEOTIDE SEQUENCE [LARGE SCALE GENOMIC DNA]</scope>
    <source>
        <strain evidence="8 9">ML2</strain>
    </source>
</reference>
<dbReference type="Gene3D" id="3.30.70.270">
    <property type="match status" value="1"/>
</dbReference>
<dbReference type="InterPro" id="IPR022880">
    <property type="entry name" value="DNApol_IV"/>
</dbReference>
<feature type="active site" evidence="6">
    <location>
        <position position="106"/>
    </location>
</feature>
<dbReference type="GO" id="GO:0006261">
    <property type="term" value="P:DNA-templated DNA replication"/>
    <property type="evidence" value="ECO:0007669"/>
    <property type="project" value="UniProtKB-UniRule"/>
</dbReference>
<proteinExistence type="inferred from homology"/>
<dbReference type="GO" id="GO:0042276">
    <property type="term" value="P:error-prone translesion synthesis"/>
    <property type="evidence" value="ECO:0007669"/>
    <property type="project" value="TreeGrafter"/>
</dbReference>
<feature type="site" description="Substrate discrimination" evidence="6">
    <location>
        <position position="14"/>
    </location>
</feature>
<sequence length="411" mass="46348">MNNIIFLVDMNAFFISCEMIRYEHLKGTPSAVAGDPKKRTGIILAANYEARALGIRTAMSLHEALKICPSLQTVPPDHSYYEQMSGKVMELLQRYTPLVEQNSIDEAWLDMTGSLRHFGSPMEAAAQIMNQIRDELDLWCSIGISSNKFLSKMASEMKKPLGITELYPHDIKTRLWPLPVGSMYGIGEKTAALLHDEQIWTIGDLAQYGKEKLMQKFGKSGYMMHLHANGIDRDPVKVRTRDDLKSIGKSVTLPSNVHVFSDASKVLMRLSDEVSARARVLDKKGHTVQIILKYPNFKSITRQMQIPSTNLSKYIYETGVQLLKQVWNPAQPVRLIGISLMDFDDENIIEQLTLFDTVSESNSGLIELQRDENLQSVLDRLHAKFGENLVIRASVLSKPITDNTSTHNKEP</sequence>
<dbReference type="PANTHER" id="PTHR11076:SF35">
    <property type="entry name" value="DNA REPAIR PROTEIN HOMOLOG YOBH"/>
    <property type="match status" value="1"/>
</dbReference>
<dbReference type="Proteomes" id="UP000181899">
    <property type="component" value="Unassembled WGS sequence"/>
</dbReference>
<dbReference type="GO" id="GO:0000287">
    <property type="term" value="F:magnesium ion binding"/>
    <property type="evidence" value="ECO:0007669"/>
    <property type="project" value="UniProtKB-UniRule"/>
</dbReference>
<dbReference type="InterPro" id="IPR043128">
    <property type="entry name" value="Rev_trsase/Diguanyl_cyclase"/>
</dbReference>
<evidence type="ECO:0000256" key="1">
    <source>
        <dbReference type="ARBA" id="ARBA00010945"/>
    </source>
</evidence>
<keyword evidence="6" id="KW-0238">DNA-binding</keyword>
<dbReference type="InterPro" id="IPR036775">
    <property type="entry name" value="DNA_pol_Y-fam_lit_finger_sf"/>
</dbReference>
<dbReference type="STRING" id="398199.SAMN05421804_10135"/>
<dbReference type="GO" id="GO:0003887">
    <property type="term" value="F:DNA-directed DNA polymerase activity"/>
    <property type="evidence" value="ECO:0007669"/>
    <property type="project" value="UniProtKB-UniRule"/>
</dbReference>
<comment type="subunit">
    <text evidence="6">Monomer.</text>
</comment>
<dbReference type="GO" id="GO:0009432">
    <property type="term" value="P:SOS response"/>
    <property type="evidence" value="ECO:0007669"/>
    <property type="project" value="TreeGrafter"/>
</dbReference>
<dbReference type="RefSeq" id="WP_074909780.1">
    <property type="nucleotide sequence ID" value="NZ_FOVK01000001.1"/>
</dbReference>
<comment type="cofactor">
    <cofactor evidence="6">
        <name>Mg(2+)</name>
        <dbReference type="ChEBI" id="CHEBI:18420"/>
    </cofactor>
    <text evidence="6">Binds 2 magnesium ions per subunit.</text>
</comment>
<feature type="binding site" evidence="6">
    <location>
        <position position="105"/>
    </location>
    <ligand>
        <name>Mg(2+)</name>
        <dbReference type="ChEBI" id="CHEBI:18420"/>
    </ligand>
</feature>
<dbReference type="PROSITE" id="PS50173">
    <property type="entry name" value="UMUC"/>
    <property type="match status" value="1"/>
</dbReference>
<dbReference type="GO" id="GO:0006281">
    <property type="term" value="P:DNA repair"/>
    <property type="evidence" value="ECO:0007669"/>
    <property type="project" value="UniProtKB-UniRule"/>
</dbReference>
<dbReference type="InterPro" id="IPR050116">
    <property type="entry name" value="DNA_polymerase-Y"/>
</dbReference>
<name>A0A1I4Y8S1_9CLOT</name>
<dbReference type="InterPro" id="IPR043502">
    <property type="entry name" value="DNA/RNA_pol_sf"/>
</dbReference>
<keyword evidence="2 6" id="KW-0515">Mutator protein</keyword>
<dbReference type="PANTHER" id="PTHR11076">
    <property type="entry name" value="DNA REPAIR POLYMERASE UMUC / TRANSFERASE FAMILY MEMBER"/>
    <property type="match status" value="1"/>
</dbReference>
<dbReference type="AlphaFoldDB" id="A0A1I4Y8S1"/>
<evidence type="ECO:0000256" key="6">
    <source>
        <dbReference type="HAMAP-Rule" id="MF_01113"/>
    </source>
</evidence>
<keyword evidence="6" id="KW-0460">Magnesium</keyword>
<comment type="catalytic activity">
    <reaction evidence="6">
        <text>DNA(n) + a 2'-deoxyribonucleoside 5'-triphosphate = DNA(n+1) + diphosphate</text>
        <dbReference type="Rhea" id="RHEA:22508"/>
        <dbReference type="Rhea" id="RHEA-COMP:17339"/>
        <dbReference type="Rhea" id="RHEA-COMP:17340"/>
        <dbReference type="ChEBI" id="CHEBI:33019"/>
        <dbReference type="ChEBI" id="CHEBI:61560"/>
        <dbReference type="ChEBI" id="CHEBI:173112"/>
        <dbReference type="EC" id="2.7.7.7"/>
    </reaction>
</comment>
<keyword evidence="6" id="KW-0479">Metal-binding</keyword>
<dbReference type="Pfam" id="PF11798">
    <property type="entry name" value="IMS_HHH"/>
    <property type="match status" value="1"/>
</dbReference>
<evidence type="ECO:0000256" key="4">
    <source>
        <dbReference type="ARBA" id="ARBA00022763"/>
    </source>
</evidence>
<keyword evidence="6" id="KW-0235">DNA replication</keyword>
<keyword evidence="6" id="KW-0963">Cytoplasm</keyword>
<dbReference type="OrthoDB" id="9808813at2"/>
<dbReference type="NCBIfam" id="NF002677">
    <property type="entry name" value="PRK02406.1"/>
    <property type="match status" value="1"/>
</dbReference>
<evidence type="ECO:0000259" key="7">
    <source>
        <dbReference type="PROSITE" id="PS50173"/>
    </source>
</evidence>
<comment type="subcellular location">
    <subcellularLocation>
        <location evidence="6">Cytoplasm</location>
    </subcellularLocation>
</comment>
<gene>
    <name evidence="6" type="primary">dinB</name>
    <name evidence="8" type="ORF">SAMN04488695_101463</name>
</gene>
<keyword evidence="3 6" id="KW-0548">Nucleotidyltransferase</keyword>
<feature type="binding site" evidence="6">
    <location>
        <position position="9"/>
    </location>
    <ligand>
        <name>Mg(2+)</name>
        <dbReference type="ChEBI" id="CHEBI:18420"/>
    </ligand>
</feature>
<evidence type="ECO:0000313" key="8">
    <source>
        <dbReference type="EMBL" id="SFN34405.1"/>
    </source>
</evidence>
<dbReference type="GO" id="GO:0003684">
    <property type="term" value="F:damaged DNA binding"/>
    <property type="evidence" value="ECO:0007669"/>
    <property type="project" value="InterPro"/>
</dbReference>
<dbReference type="SUPFAM" id="SSF56672">
    <property type="entry name" value="DNA/RNA polymerases"/>
    <property type="match status" value="1"/>
</dbReference>
<dbReference type="SUPFAM" id="SSF100879">
    <property type="entry name" value="Lesion bypass DNA polymerase (Y-family), little finger domain"/>
    <property type="match status" value="1"/>
</dbReference>
<comment type="function">
    <text evidence="6">Poorly processive, error-prone DNA polymerase involved in untargeted mutagenesis. Copies undamaged DNA at stalled replication forks, which arise in vivo from mismatched or misaligned primer ends. These misaligned primers can be extended by PolIV. Exhibits no 3'-5' exonuclease (proofreading) activity. May be involved in translesional synthesis, in conjunction with the beta clamp from PolIII.</text>
</comment>
<keyword evidence="9" id="KW-1185">Reference proteome</keyword>
<dbReference type="CDD" id="cd03586">
    <property type="entry name" value="PolY_Pol_IV_kappa"/>
    <property type="match status" value="1"/>
</dbReference>
<protein>
    <recommendedName>
        <fullName evidence="6">DNA polymerase IV</fullName>
        <shortName evidence="6">Pol IV</shortName>
        <ecNumber evidence="6">2.7.7.7</ecNumber>
    </recommendedName>
</protein>
<keyword evidence="5 6" id="KW-0239">DNA-directed DNA polymerase</keyword>
<dbReference type="EMBL" id="FOVK01000001">
    <property type="protein sequence ID" value="SFN34405.1"/>
    <property type="molecule type" value="Genomic_DNA"/>
</dbReference>
<dbReference type="InterPro" id="IPR017961">
    <property type="entry name" value="DNA_pol_Y-fam_little_finger"/>
</dbReference>
<dbReference type="InterPro" id="IPR024728">
    <property type="entry name" value="PolY_HhH_motif"/>
</dbReference>
<dbReference type="Gene3D" id="3.30.1490.100">
    <property type="entry name" value="DNA polymerase, Y-family, little finger domain"/>
    <property type="match status" value="1"/>
</dbReference>
<evidence type="ECO:0000256" key="3">
    <source>
        <dbReference type="ARBA" id="ARBA00022695"/>
    </source>
</evidence>
<dbReference type="InterPro" id="IPR001126">
    <property type="entry name" value="UmuC"/>
</dbReference>
<comment type="similarity">
    <text evidence="1 6">Belongs to the DNA polymerase type-Y family.</text>
</comment>
<keyword evidence="6" id="KW-0234">DNA repair</keyword>
<dbReference type="EC" id="2.7.7.7" evidence="6"/>
<accession>A0A1I4Y8S1</accession>
<keyword evidence="4 6" id="KW-0227">DNA damage</keyword>
<evidence type="ECO:0000313" key="9">
    <source>
        <dbReference type="Proteomes" id="UP000181899"/>
    </source>
</evidence>
<keyword evidence="6" id="KW-0808">Transferase</keyword>
<dbReference type="Pfam" id="PF00817">
    <property type="entry name" value="IMS"/>
    <property type="match status" value="1"/>
</dbReference>
<evidence type="ECO:0000256" key="5">
    <source>
        <dbReference type="ARBA" id="ARBA00022932"/>
    </source>
</evidence>
<feature type="domain" description="UmuC" evidence="7">
    <location>
        <begin position="5"/>
        <end position="187"/>
    </location>
</feature>
<evidence type="ECO:0000256" key="2">
    <source>
        <dbReference type="ARBA" id="ARBA00022457"/>
    </source>
</evidence>
<dbReference type="Gene3D" id="3.40.1170.60">
    <property type="match status" value="1"/>
</dbReference>
<dbReference type="GO" id="GO:0005829">
    <property type="term" value="C:cytosol"/>
    <property type="evidence" value="ECO:0007669"/>
    <property type="project" value="TreeGrafter"/>
</dbReference>
<dbReference type="Gene3D" id="1.10.150.20">
    <property type="entry name" value="5' to 3' exonuclease, C-terminal subdomain"/>
    <property type="match status" value="1"/>
</dbReference>
<organism evidence="8 9">
    <name type="scientific">Proteiniclasticum ruminis</name>
    <dbReference type="NCBI Taxonomy" id="398199"/>
    <lineage>
        <taxon>Bacteria</taxon>
        <taxon>Bacillati</taxon>
        <taxon>Bacillota</taxon>
        <taxon>Clostridia</taxon>
        <taxon>Eubacteriales</taxon>
        <taxon>Clostridiaceae</taxon>
        <taxon>Proteiniclasticum</taxon>
    </lineage>
</organism>
<dbReference type="HAMAP" id="MF_01113">
    <property type="entry name" value="DNApol_IV"/>
    <property type="match status" value="1"/>
</dbReference>
<dbReference type="Pfam" id="PF11799">
    <property type="entry name" value="IMS_C"/>
    <property type="match status" value="1"/>
</dbReference>